<keyword evidence="5 16" id="KW-0285">Flavoprotein</keyword>
<evidence type="ECO:0000313" key="22">
    <source>
        <dbReference type="Proteomes" id="UP000434580"/>
    </source>
</evidence>
<keyword evidence="19" id="KW-0560">Oxidoreductase</keyword>
<evidence type="ECO:0000256" key="7">
    <source>
        <dbReference type="ARBA" id="ARBA00022692"/>
    </source>
</evidence>
<accession>A0A5S9NTY1</accession>
<evidence type="ECO:0000256" key="11">
    <source>
        <dbReference type="ARBA" id="ARBA00023053"/>
    </source>
</evidence>
<dbReference type="PANTHER" id="PTHR37838">
    <property type="entry name" value="NA(+)-TRANSLOCATING NADH-QUINONE REDUCTASE SUBUNIT C"/>
    <property type="match status" value="1"/>
</dbReference>
<keyword evidence="4 16" id="KW-0597">Phosphoprotein</keyword>
<evidence type="ECO:0000256" key="3">
    <source>
        <dbReference type="ARBA" id="ARBA00022519"/>
    </source>
</evidence>
<keyword evidence="3" id="KW-0997">Cell inner membrane</keyword>
<evidence type="ECO:0000259" key="18">
    <source>
        <dbReference type="SMART" id="SM00900"/>
    </source>
</evidence>
<dbReference type="NCBIfam" id="TIGR01938">
    <property type="entry name" value="nqrC"/>
    <property type="match status" value="1"/>
</dbReference>
<keyword evidence="7 16" id="KW-0812">Transmembrane</keyword>
<keyword evidence="11 16" id="KW-0915">Sodium</keyword>
<evidence type="ECO:0000256" key="10">
    <source>
        <dbReference type="ARBA" id="ARBA00023027"/>
    </source>
</evidence>
<evidence type="ECO:0000256" key="2">
    <source>
        <dbReference type="ARBA" id="ARBA00022475"/>
    </source>
</evidence>
<evidence type="ECO:0000256" key="1">
    <source>
        <dbReference type="ARBA" id="ARBA00022448"/>
    </source>
</evidence>
<dbReference type="InterPro" id="IPR007329">
    <property type="entry name" value="FMN-bd"/>
</dbReference>
<dbReference type="EMBL" id="CACSII010000002">
    <property type="protein sequence ID" value="CAA0091631.1"/>
    <property type="molecule type" value="Genomic_DNA"/>
</dbReference>
<dbReference type="GO" id="GO:0010181">
    <property type="term" value="F:FMN binding"/>
    <property type="evidence" value="ECO:0007669"/>
    <property type="project" value="UniProtKB-UniRule"/>
</dbReference>
<comment type="catalytic activity">
    <reaction evidence="16 17">
        <text>a ubiquinone + n Na(+)(in) + NADH + H(+) = a ubiquinol + n Na(+)(out) + NAD(+)</text>
        <dbReference type="Rhea" id="RHEA:47748"/>
        <dbReference type="Rhea" id="RHEA-COMP:9565"/>
        <dbReference type="Rhea" id="RHEA-COMP:9566"/>
        <dbReference type="ChEBI" id="CHEBI:15378"/>
        <dbReference type="ChEBI" id="CHEBI:16389"/>
        <dbReference type="ChEBI" id="CHEBI:17976"/>
        <dbReference type="ChEBI" id="CHEBI:29101"/>
        <dbReference type="ChEBI" id="CHEBI:57540"/>
        <dbReference type="ChEBI" id="CHEBI:57945"/>
        <dbReference type="EC" id="7.2.1.1"/>
    </reaction>
</comment>
<evidence type="ECO:0000313" key="19">
    <source>
        <dbReference type="EMBL" id="CAA0091631.1"/>
    </source>
</evidence>
<evidence type="ECO:0000256" key="14">
    <source>
        <dbReference type="ARBA" id="ARBA00023136"/>
    </source>
</evidence>
<keyword evidence="14 16" id="KW-0472">Membrane</keyword>
<gene>
    <name evidence="16 19" type="primary">nqrC</name>
    <name evidence="21" type="synonym">nqrC_1</name>
    <name evidence="20" type="synonym">nqrC_2</name>
    <name evidence="19" type="ORF">DPBNPPHM_03050</name>
    <name evidence="21" type="ORF">OPDIPICF_02652</name>
    <name evidence="20" type="ORF">OPDIPICF_04072</name>
</gene>
<proteinExistence type="inferred from homology"/>
<comment type="cofactor">
    <cofactor evidence="16 17">
        <name>FMN</name>
        <dbReference type="ChEBI" id="CHEBI:58210"/>
    </cofactor>
</comment>
<dbReference type="EMBL" id="CACSIO010000045">
    <property type="protein sequence ID" value="CAA0122688.1"/>
    <property type="molecule type" value="Genomic_DNA"/>
</dbReference>
<evidence type="ECO:0000256" key="13">
    <source>
        <dbReference type="ARBA" id="ARBA00023075"/>
    </source>
</evidence>
<name>A0A5S9NTY1_9GAMM</name>
<dbReference type="HAMAP" id="MF_00427">
    <property type="entry name" value="NqrC"/>
    <property type="match status" value="1"/>
</dbReference>
<dbReference type="Proteomes" id="UP000441399">
    <property type="component" value="Unassembled WGS sequence"/>
</dbReference>
<evidence type="ECO:0000256" key="8">
    <source>
        <dbReference type="ARBA" id="ARBA00022967"/>
    </source>
</evidence>
<evidence type="ECO:0000256" key="16">
    <source>
        <dbReference type="HAMAP-Rule" id="MF_00427"/>
    </source>
</evidence>
<evidence type="ECO:0000256" key="5">
    <source>
        <dbReference type="ARBA" id="ARBA00022630"/>
    </source>
</evidence>
<dbReference type="EMBL" id="CACSIO010000004">
    <property type="protein sequence ID" value="CAA0097349.1"/>
    <property type="molecule type" value="Genomic_DNA"/>
</dbReference>
<dbReference type="NCBIfam" id="NF003749">
    <property type="entry name" value="PRK05346.1-5"/>
    <property type="match status" value="1"/>
</dbReference>
<keyword evidence="6 16" id="KW-0288">FMN</keyword>
<keyword evidence="15 16" id="KW-0739">Sodium transport</keyword>
<dbReference type="PIRSF" id="PIRSF009437">
    <property type="entry name" value="NQR-1_subunit_C"/>
    <property type="match status" value="1"/>
</dbReference>
<keyword evidence="9 16" id="KW-1133">Transmembrane helix</keyword>
<dbReference type="Proteomes" id="UP000434580">
    <property type="component" value="Unassembled WGS sequence"/>
</dbReference>
<comment type="function">
    <text evidence="16">NQR complex catalyzes the reduction of ubiquinone-1 to ubiquinol by two successive reactions, coupled with the transport of Na(+) ions from the cytoplasm to the periplasm. NqrA to NqrE are probably involved in the second step, the conversion of ubisemiquinone to ubiquinol.</text>
</comment>
<comment type="similarity">
    <text evidence="16 17">Belongs to the NqrC family.</text>
</comment>
<dbReference type="AlphaFoldDB" id="A0A5S9NTY1"/>
<dbReference type="GO" id="GO:0006814">
    <property type="term" value="P:sodium ion transport"/>
    <property type="evidence" value="ECO:0007669"/>
    <property type="project" value="UniProtKB-UniRule"/>
</dbReference>
<dbReference type="Pfam" id="PF04205">
    <property type="entry name" value="FMN_bind"/>
    <property type="match status" value="1"/>
</dbReference>
<evidence type="ECO:0000256" key="12">
    <source>
        <dbReference type="ARBA" id="ARBA00023065"/>
    </source>
</evidence>
<dbReference type="PANTHER" id="PTHR37838:SF1">
    <property type="entry name" value="NA(+)-TRANSLOCATING NADH-QUINONE REDUCTASE SUBUNIT C"/>
    <property type="match status" value="1"/>
</dbReference>
<protein>
    <recommendedName>
        <fullName evidence="16 17">Na(+)-translocating NADH-quinone reductase subunit C</fullName>
        <shortName evidence="16 17">Na(+)-NQR subunit C</shortName>
        <shortName evidence="16 17">Na(+)-translocating NQR subunit C</shortName>
        <ecNumber evidence="16 17">7.2.1.1</ecNumber>
    </recommendedName>
    <alternativeName>
        <fullName evidence="16 17">NQR complex subunit C</fullName>
    </alternativeName>
    <alternativeName>
        <fullName evidence="16 17">NQR-1 subunit C</fullName>
    </alternativeName>
</protein>
<keyword evidence="2 16" id="KW-1003">Cell membrane</keyword>
<evidence type="ECO:0000313" key="23">
    <source>
        <dbReference type="Proteomes" id="UP000441399"/>
    </source>
</evidence>
<dbReference type="EC" id="7.2.1.1" evidence="16 17"/>
<dbReference type="OrthoDB" id="9786835at2"/>
<dbReference type="GO" id="GO:0016655">
    <property type="term" value="F:oxidoreductase activity, acting on NAD(P)H, quinone or similar compound as acceptor"/>
    <property type="evidence" value="ECO:0007669"/>
    <property type="project" value="UniProtKB-UniRule"/>
</dbReference>
<dbReference type="GO" id="GO:0005886">
    <property type="term" value="C:plasma membrane"/>
    <property type="evidence" value="ECO:0007669"/>
    <property type="project" value="UniProtKB-SubCell"/>
</dbReference>
<dbReference type="SMART" id="SM00900">
    <property type="entry name" value="FMN_bind"/>
    <property type="match status" value="1"/>
</dbReference>
<evidence type="ECO:0000256" key="4">
    <source>
        <dbReference type="ARBA" id="ARBA00022553"/>
    </source>
</evidence>
<comment type="caution">
    <text evidence="16">Lacks conserved residue(s) required for the propagation of feature annotation.</text>
</comment>
<evidence type="ECO:0000256" key="17">
    <source>
        <dbReference type="PIRNR" id="PIRNR009437"/>
    </source>
</evidence>
<evidence type="ECO:0000256" key="9">
    <source>
        <dbReference type="ARBA" id="ARBA00022989"/>
    </source>
</evidence>
<feature type="domain" description="FMN-binding" evidence="18">
    <location>
        <begin position="151"/>
        <end position="247"/>
    </location>
</feature>
<dbReference type="InterPro" id="IPR010204">
    <property type="entry name" value="NqrC"/>
</dbReference>
<evidence type="ECO:0000256" key="15">
    <source>
        <dbReference type="ARBA" id="ARBA00023201"/>
    </source>
</evidence>
<keyword evidence="8 16" id="KW-1278">Translocase</keyword>
<sequence>MLNKESVRTLTVAFVLCLVCSILVAGVAVGLKPIQDKNKVLDRNKNVLEAAGLYQPSMSASEVTSTFESFQVKLVDLATGKYATEQQLSEAGITDVNSYDQYAAAKIPAQSISLAGNDPAKIQRQAKFAKVYVLEKNGKLEQVILPINGYGLWGILYGFIALGSDADTIKGLTFYSQKETPGLGGEVENPKWKAQWPGKKAYAADGKVGVEVVKGKAQNDEQIDGLSGATLTTRGVNNLVQFWLGDRGFESFLKNLKKGEA</sequence>
<evidence type="ECO:0000313" key="21">
    <source>
        <dbReference type="EMBL" id="CAA0122688.1"/>
    </source>
</evidence>
<evidence type="ECO:0000256" key="6">
    <source>
        <dbReference type="ARBA" id="ARBA00022643"/>
    </source>
</evidence>
<keyword evidence="1 16" id="KW-0813">Transport</keyword>
<reference evidence="22 23" key="1">
    <citation type="submission" date="2019-11" db="EMBL/GenBank/DDBJ databases">
        <authorList>
            <person name="Holert J."/>
        </authorList>
    </citation>
    <scope>NUCLEOTIDE SEQUENCE [LARGE SCALE GENOMIC DNA]</scope>
    <source>
        <strain evidence="19">BC5_2</strain>
        <strain evidence="20">SB11_3</strain>
    </source>
</reference>
<feature type="modified residue" description="FMN phosphoryl threonine" evidence="16">
    <location>
        <position position="230"/>
    </location>
</feature>
<evidence type="ECO:0000313" key="20">
    <source>
        <dbReference type="EMBL" id="CAA0097349.1"/>
    </source>
</evidence>
<keyword evidence="10 16" id="KW-0520">NAD</keyword>
<comment type="subunit">
    <text evidence="16 17">Composed of six subunits; NqrA, NqrB, NqrC, NqrD, NqrE and NqrF.</text>
</comment>
<keyword evidence="13 16" id="KW-0830">Ubiquinone</keyword>
<comment type="subcellular location">
    <subcellularLocation>
        <location evidence="16">Cell membrane</location>
        <topology evidence="16">Single-pass membrane protein</topology>
    </subcellularLocation>
</comment>
<organism evidence="19 22">
    <name type="scientific">BD1-7 clade bacterium</name>
    <dbReference type="NCBI Taxonomy" id="2029982"/>
    <lineage>
        <taxon>Bacteria</taxon>
        <taxon>Pseudomonadati</taxon>
        <taxon>Pseudomonadota</taxon>
        <taxon>Gammaproteobacteria</taxon>
        <taxon>Cellvibrionales</taxon>
        <taxon>Spongiibacteraceae</taxon>
        <taxon>BD1-7 clade</taxon>
    </lineage>
</organism>
<keyword evidence="12 16" id="KW-0406">Ion transport</keyword>
<keyword evidence="23" id="KW-1185">Reference proteome</keyword>